<evidence type="ECO:0000313" key="3">
    <source>
        <dbReference type="Proteomes" id="UP000729402"/>
    </source>
</evidence>
<dbReference type="AlphaFoldDB" id="A0A8J6BUS9"/>
<sequence>MTPDGSEWLPLHAVAGHRPSPAPAQSNAYLNGQLLSFRVTAGDGRTLSARPSRAGDPEFTERITRYSTLIN</sequence>
<proteinExistence type="predicted"/>
<evidence type="ECO:0000256" key="1">
    <source>
        <dbReference type="SAM" id="MobiDB-lite"/>
    </source>
</evidence>
<reference evidence="2" key="2">
    <citation type="submission" date="2021-02" db="EMBL/GenBank/DDBJ databases">
        <authorList>
            <person name="Kimball J.A."/>
            <person name="Haas M.W."/>
            <person name="Macchietto M."/>
            <person name="Kono T."/>
            <person name="Duquette J."/>
            <person name="Shao M."/>
        </authorList>
    </citation>
    <scope>NUCLEOTIDE SEQUENCE</scope>
    <source>
        <tissue evidence="2">Fresh leaf tissue</tissue>
    </source>
</reference>
<comment type="caution">
    <text evidence="2">The sequence shown here is derived from an EMBL/GenBank/DDBJ whole genome shotgun (WGS) entry which is preliminary data.</text>
</comment>
<organism evidence="2 3">
    <name type="scientific">Zizania palustris</name>
    <name type="common">Northern wild rice</name>
    <dbReference type="NCBI Taxonomy" id="103762"/>
    <lineage>
        <taxon>Eukaryota</taxon>
        <taxon>Viridiplantae</taxon>
        <taxon>Streptophyta</taxon>
        <taxon>Embryophyta</taxon>
        <taxon>Tracheophyta</taxon>
        <taxon>Spermatophyta</taxon>
        <taxon>Magnoliopsida</taxon>
        <taxon>Liliopsida</taxon>
        <taxon>Poales</taxon>
        <taxon>Poaceae</taxon>
        <taxon>BOP clade</taxon>
        <taxon>Oryzoideae</taxon>
        <taxon>Oryzeae</taxon>
        <taxon>Zizaniinae</taxon>
        <taxon>Zizania</taxon>
    </lineage>
</organism>
<name>A0A8J6BUS9_ZIZPA</name>
<dbReference type="Proteomes" id="UP000729402">
    <property type="component" value="Unassembled WGS sequence"/>
</dbReference>
<protein>
    <submittedName>
        <fullName evidence="2">Uncharacterized protein</fullName>
    </submittedName>
</protein>
<reference evidence="2" key="1">
    <citation type="journal article" date="2021" name="bioRxiv">
        <title>Whole Genome Assembly and Annotation of Northern Wild Rice, Zizania palustris L., Supports a Whole Genome Duplication in the Zizania Genus.</title>
        <authorList>
            <person name="Haas M."/>
            <person name="Kono T."/>
            <person name="Macchietto M."/>
            <person name="Millas R."/>
            <person name="McGilp L."/>
            <person name="Shao M."/>
            <person name="Duquette J."/>
            <person name="Hirsch C.N."/>
            <person name="Kimball J."/>
        </authorList>
    </citation>
    <scope>NUCLEOTIDE SEQUENCE</scope>
    <source>
        <tissue evidence="2">Fresh leaf tissue</tissue>
    </source>
</reference>
<accession>A0A8J6BUS9</accession>
<keyword evidence="3" id="KW-1185">Reference proteome</keyword>
<feature type="region of interest" description="Disordered" evidence="1">
    <location>
        <begin position="1"/>
        <end position="25"/>
    </location>
</feature>
<gene>
    <name evidence="2" type="ORF">GUJ93_ZPchr0013g35551</name>
</gene>
<evidence type="ECO:0000313" key="2">
    <source>
        <dbReference type="EMBL" id="KAG8096059.1"/>
    </source>
</evidence>
<dbReference type="EMBL" id="JAAALK010000079">
    <property type="protein sequence ID" value="KAG8096059.1"/>
    <property type="molecule type" value="Genomic_DNA"/>
</dbReference>